<feature type="zinc finger region" description="C3H1-type" evidence="14">
    <location>
        <begin position="157"/>
        <end position="184"/>
    </location>
</feature>
<dbReference type="Gramene" id="OGLUM06G04820.1">
    <property type="protein sequence ID" value="OGLUM06G04820.1"/>
    <property type="gene ID" value="OGLUM06G04820"/>
</dbReference>
<dbReference type="GO" id="GO:0005524">
    <property type="term" value="F:ATP binding"/>
    <property type="evidence" value="ECO:0007669"/>
    <property type="project" value="UniProtKB-UniRule"/>
</dbReference>
<feature type="domain" description="Protein kinase" evidence="18">
    <location>
        <begin position="963"/>
        <end position="1246"/>
    </location>
</feature>
<evidence type="ECO:0000313" key="21">
    <source>
        <dbReference type="EnsemblPlants" id="OGLUM06G04820.1"/>
    </source>
</evidence>
<evidence type="ECO:0000256" key="13">
    <source>
        <dbReference type="PROSITE-ProRule" id="PRU00176"/>
    </source>
</evidence>
<feature type="compositionally biased region" description="Low complexity" evidence="16">
    <location>
        <begin position="329"/>
        <end position="347"/>
    </location>
</feature>
<proteinExistence type="predicted"/>
<dbReference type="InterPro" id="IPR000571">
    <property type="entry name" value="Znf_CCCH"/>
</dbReference>
<feature type="region of interest" description="Disordered" evidence="16">
    <location>
        <begin position="329"/>
        <end position="411"/>
    </location>
</feature>
<dbReference type="InterPro" id="IPR008271">
    <property type="entry name" value="Ser/Thr_kinase_AS"/>
</dbReference>
<protein>
    <recommendedName>
        <fullName evidence="23">Protein kinase domain-containing protein</fullName>
    </recommendedName>
</protein>
<evidence type="ECO:0000256" key="12">
    <source>
        <dbReference type="ARBA" id="ARBA00023157"/>
    </source>
</evidence>
<evidence type="ECO:0000256" key="7">
    <source>
        <dbReference type="ARBA" id="ARBA00022777"/>
    </source>
</evidence>
<keyword evidence="8 14" id="KW-0862">Zinc</keyword>
<evidence type="ECO:0000256" key="8">
    <source>
        <dbReference type="ARBA" id="ARBA00022833"/>
    </source>
</evidence>
<dbReference type="PANTHER" id="PTHR14089:SF6">
    <property type="entry name" value="PRE-MRNA-SPLICING FACTOR RBM22"/>
    <property type="match status" value="1"/>
</dbReference>
<evidence type="ECO:0000256" key="15">
    <source>
        <dbReference type="PROSITE-ProRule" id="PRU10141"/>
    </source>
</evidence>
<evidence type="ECO:0000256" key="6">
    <source>
        <dbReference type="ARBA" id="ARBA00022771"/>
    </source>
</evidence>
<dbReference type="PROSITE" id="PS50103">
    <property type="entry name" value="ZF_C3H1"/>
    <property type="match status" value="1"/>
</dbReference>
<dbReference type="InterPro" id="IPR011009">
    <property type="entry name" value="Kinase-like_dom_sf"/>
</dbReference>
<dbReference type="InterPro" id="IPR035979">
    <property type="entry name" value="RBD_domain_sf"/>
</dbReference>
<dbReference type="InterPro" id="IPR017441">
    <property type="entry name" value="Protein_kinase_ATP_BS"/>
</dbReference>
<dbReference type="InterPro" id="IPR018097">
    <property type="entry name" value="EGF_Ca-bd_CS"/>
</dbReference>
<dbReference type="Pfam" id="PF13947">
    <property type="entry name" value="GUB_WAK_bind"/>
    <property type="match status" value="1"/>
</dbReference>
<dbReference type="GO" id="GO:0030247">
    <property type="term" value="F:polysaccharide binding"/>
    <property type="evidence" value="ECO:0007669"/>
    <property type="project" value="InterPro"/>
</dbReference>
<dbReference type="PROSITE" id="PS00108">
    <property type="entry name" value="PROTEIN_KINASE_ST"/>
    <property type="match status" value="1"/>
</dbReference>
<evidence type="ECO:0000259" key="18">
    <source>
        <dbReference type="PROSITE" id="PS50011"/>
    </source>
</evidence>
<dbReference type="HOGENOM" id="CLU_262493_0_0_1"/>
<dbReference type="InterPro" id="IPR039171">
    <property type="entry name" value="Cwc2/Slt11"/>
</dbReference>
<feature type="domain" description="RRM" evidence="19">
    <location>
        <begin position="228"/>
        <end position="301"/>
    </location>
</feature>
<keyword evidence="22" id="KW-1185">Reference proteome</keyword>
<dbReference type="Pfam" id="PF00069">
    <property type="entry name" value="Pkinase"/>
    <property type="match status" value="1"/>
</dbReference>
<dbReference type="GO" id="GO:0071006">
    <property type="term" value="C:U2-type catalytic step 1 spliceosome"/>
    <property type="evidence" value="ECO:0007669"/>
    <property type="project" value="TreeGrafter"/>
</dbReference>
<dbReference type="GO" id="GO:0003677">
    <property type="term" value="F:DNA binding"/>
    <property type="evidence" value="ECO:0007669"/>
    <property type="project" value="UniProtKB-KW"/>
</dbReference>
<evidence type="ECO:0000256" key="9">
    <source>
        <dbReference type="ARBA" id="ARBA00022840"/>
    </source>
</evidence>
<evidence type="ECO:0000256" key="4">
    <source>
        <dbReference type="ARBA" id="ARBA00022729"/>
    </source>
</evidence>
<evidence type="ECO:0000256" key="5">
    <source>
        <dbReference type="ARBA" id="ARBA00022741"/>
    </source>
</evidence>
<dbReference type="GO" id="GO:0017070">
    <property type="term" value="F:U6 snRNA binding"/>
    <property type="evidence" value="ECO:0007669"/>
    <property type="project" value="TreeGrafter"/>
</dbReference>
<dbReference type="InterPro" id="IPR012677">
    <property type="entry name" value="Nucleotide-bd_a/b_plait_sf"/>
</dbReference>
<dbReference type="PROSITE" id="PS50011">
    <property type="entry name" value="PROTEIN_KINASE_DOM"/>
    <property type="match status" value="1"/>
</dbReference>
<evidence type="ECO:0000256" key="1">
    <source>
        <dbReference type="ARBA" id="ARBA00004167"/>
    </source>
</evidence>
<keyword evidence="12" id="KW-1015">Disulfide bond</keyword>
<evidence type="ECO:0000256" key="14">
    <source>
        <dbReference type="PROSITE-ProRule" id="PRU00723"/>
    </source>
</evidence>
<dbReference type="GO" id="GO:0008270">
    <property type="term" value="F:zinc ion binding"/>
    <property type="evidence" value="ECO:0007669"/>
    <property type="project" value="UniProtKB-KW"/>
</dbReference>
<dbReference type="eggNOG" id="KOG0153">
    <property type="taxonomic scope" value="Eukaryota"/>
</dbReference>
<dbReference type="InterPro" id="IPR025287">
    <property type="entry name" value="WAK_GUB"/>
</dbReference>
<dbReference type="SMART" id="SM00356">
    <property type="entry name" value="ZnF_C3H1"/>
    <property type="match status" value="1"/>
</dbReference>
<evidence type="ECO:0000259" key="19">
    <source>
        <dbReference type="PROSITE" id="PS50102"/>
    </source>
</evidence>
<keyword evidence="11" id="KW-0238">DNA-binding</keyword>
<keyword evidence="10 13" id="KW-0694">RNA-binding</keyword>
<feature type="compositionally biased region" description="Low complexity" evidence="16">
    <location>
        <begin position="389"/>
        <end position="407"/>
    </location>
</feature>
<dbReference type="SUPFAM" id="SSF54928">
    <property type="entry name" value="RNA-binding domain, RBD"/>
    <property type="match status" value="1"/>
</dbReference>
<reference evidence="21" key="1">
    <citation type="submission" date="2015-04" db="UniProtKB">
        <authorList>
            <consortium name="EnsemblPlants"/>
        </authorList>
    </citation>
    <scope>IDENTIFICATION</scope>
</reference>
<evidence type="ECO:0008006" key="23">
    <source>
        <dbReference type="Google" id="ProtNLM"/>
    </source>
</evidence>
<evidence type="ECO:0000256" key="2">
    <source>
        <dbReference type="ARBA" id="ARBA00022679"/>
    </source>
</evidence>
<evidence type="ECO:0000256" key="10">
    <source>
        <dbReference type="ARBA" id="ARBA00022884"/>
    </source>
</evidence>
<feature type="binding site" evidence="15">
    <location>
        <position position="991"/>
    </location>
    <ligand>
        <name>ATP</name>
        <dbReference type="ChEBI" id="CHEBI:30616"/>
    </ligand>
</feature>
<evidence type="ECO:0000313" key="22">
    <source>
        <dbReference type="Proteomes" id="UP000026961"/>
    </source>
</evidence>
<keyword evidence="7" id="KW-0418">Kinase</keyword>
<dbReference type="SMART" id="SM00220">
    <property type="entry name" value="S_TKc"/>
    <property type="match status" value="1"/>
</dbReference>
<dbReference type="InterPro" id="IPR000504">
    <property type="entry name" value="RRM_dom"/>
</dbReference>
<dbReference type="PROSITE" id="PS01187">
    <property type="entry name" value="EGF_CA"/>
    <property type="match status" value="1"/>
</dbReference>
<dbReference type="Gene3D" id="4.10.1000.10">
    <property type="entry name" value="Zinc finger, CCCH-type"/>
    <property type="match status" value="1"/>
</dbReference>
<dbReference type="SUPFAM" id="SSF56112">
    <property type="entry name" value="Protein kinase-like (PK-like)"/>
    <property type="match status" value="1"/>
</dbReference>
<keyword evidence="6 14" id="KW-0863">Zinc-finger</keyword>
<dbReference type="SUPFAM" id="SSF90229">
    <property type="entry name" value="CCCH zinc finger"/>
    <property type="match status" value="1"/>
</dbReference>
<dbReference type="Gene3D" id="3.30.70.330">
    <property type="match status" value="1"/>
</dbReference>
<feature type="domain" description="C3H1-type" evidence="20">
    <location>
        <begin position="157"/>
        <end position="184"/>
    </location>
</feature>
<dbReference type="STRING" id="40148.A0A0E0A5N3"/>
<dbReference type="Gene3D" id="2.10.25.10">
    <property type="entry name" value="Laminin"/>
    <property type="match status" value="1"/>
</dbReference>
<dbReference type="InterPro" id="IPR036855">
    <property type="entry name" value="Znf_CCCH_sf"/>
</dbReference>
<dbReference type="PROSITE" id="PS50102">
    <property type="entry name" value="RRM"/>
    <property type="match status" value="1"/>
</dbReference>
<dbReference type="Pfam" id="PF21369">
    <property type="entry name" value="STL11_N"/>
    <property type="match status" value="1"/>
</dbReference>
<dbReference type="Gene3D" id="3.30.200.20">
    <property type="entry name" value="Phosphorylase Kinase, domain 1"/>
    <property type="match status" value="1"/>
</dbReference>
<dbReference type="GO" id="GO:0004672">
    <property type="term" value="F:protein kinase activity"/>
    <property type="evidence" value="ECO:0007669"/>
    <property type="project" value="InterPro"/>
</dbReference>
<keyword evidence="2" id="KW-0808">Transferase</keyword>
<feature type="transmembrane region" description="Helical" evidence="17">
    <location>
        <begin position="890"/>
        <end position="916"/>
    </location>
</feature>
<keyword evidence="3 14" id="KW-0479">Metal-binding</keyword>
<keyword evidence="17" id="KW-1133">Transmembrane helix</keyword>
<evidence type="ECO:0000256" key="17">
    <source>
        <dbReference type="SAM" id="Phobius"/>
    </source>
</evidence>
<keyword evidence="9 15" id="KW-0067">ATP-binding</keyword>
<reference evidence="21" key="2">
    <citation type="submission" date="2018-05" db="EMBL/GenBank/DDBJ databases">
        <title>OgluRS3 (Oryza glumaepatula Reference Sequence Version 3).</title>
        <authorList>
            <person name="Zhang J."/>
            <person name="Kudrna D."/>
            <person name="Lee S."/>
            <person name="Talag J."/>
            <person name="Welchert J."/>
            <person name="Wing R.A."/>
        </authorList>
    </citation>
    <scope>NUCLEOTIDE SEQUENCE [LARGE SCALE GENOMIC DNA]</scope>
</reference>
<dbReference type="SMART" id="SM00360">
    <property type="entry name" value="RRM"/>
    <property type="match status" value="1"/>
</dbReference>
<accession>A0A0E0A5N3</accession>
<sequence length="1288" mass="142736">MAHRLLRDAQADGWERSDFPIICESCLGDNPYVRMLRAEYDKECKICARPFTVFRWRPGRDARYKKTEICQTCCKLKNVCQVCLLDLEYGLPVQVRDTALAINSNDAIPRSDVNREYFAEEHDRKARAGIDYDSSHGKARPNDTILKLQRTAPYYKRNRAHVCSFYVRGECTRGAECPYRHEMPETGELSQQNIKDRYYGVNDPVALKLLGKAGEMPSLTPPDDESIRTLYIGGLNNRITEQDLRDQFYAHGEIESIRMVLQRACAFVTYTTREGAEKAAEELANKLVIKGIRLKLMWGKPQAPKPEDDEAGRQGHVAHGGMLPRAVISQQQSGDQPQPPGTEGQQQAPSGSYYFNIPAPPGAERTLYPSMDPQRMGALVKSQEGDGKPGPQQAAQAQASSSSGQSYPMPPPYYHGQYPPYYPPYGGYMPPPRMPYPPPPQYPPYQPIRKLAHRNNQDHQCSSRLKPLLSSRLPRTEGLNQPANLFCSWLPLRLPRLPLSMLLPRARDYRVSLHSTAAAAAAATATAKRAMASSGGGIHRGRKSGAREDQRGGHVDSARRRPRRRHQRRARVTLQFHAKAVALPGSSCLKKCGDVGIDYPFGIGTDCAKKGFELNCNKTEDGRSKMAFFGNMQVLNISLQKGQVRMMKYISYMCYNKSSTATLDLEGTPFTSASKENSFIVIGVNTLAYMLGSTYVTGCKSQCSPHSNLTVIAQDGVCTGAGCCQSSLTGNMSYHYVYFNKEYNTSEFYNNTSATDRAEYCGYAVMMETASFTFRTVYLNTTAFLDENKGRVPVILNWVVGNETCDVAKKKSSSYACRSNNSRCIDSTSGPDYLCNCTEGYHGNPYLPGGCKDIDECTVNDPPPCPGHCKNTPGNFSCPSEKPPSSSHSAALILAVGLSLGAVILVIIITCTYLICERKKLANIKKYFQQHGGMLLLQEIGLKQGTAFTVFTAAVLMEATNKYDEKNILGRGGHGTVYKGMLKDGQPIAIKRCVSMTDEQHKKEFGKEMFILSQINHKNIVKLLGCCLEVEVPMLVYEFVPNGTLFQFIHFNDGSCNIPLFTRLQIAHESAQALDYLHSWASPPILHGDVKTSNILLDENYAAKISDFGASILVPTDEAQFVTLVQGTCGYLDPEYMQTCQLTDKSDVYSFGVILLELLTGKMAFNLEGPENERSLSLSFLCAVKEGRLMDIIDYHINTDENAGVLEEVADLASQCLEMIGDNRPSMRDVADKLGRLRKVMQHPWAQHDPEEMESLLGESSVAGLEMVSTGNFSMEGGAVQGILESGR</sequence>
<dbReference type="CDD" id="cd00054">
    <property type="entry name" value="EGF_CA"/>
    <property type="match status" value="1"/>
</dbReference>
<dbReference type="CDD" id="cd12224">
    <property type="entry name" value="RRM_RBM22"/>
    <property type="match status" value="1"/>
</dbReference>
<dbReference type="InterPro" id="IPR000719">
    <property type="entry name" value="Prot_kinase_dom"/>
</dbReference>
<dbReference type="EnsemblPlants" id="OGLUM06G04820.1">
    <property type="protein sequence ID" value="OGLUM06G04820.1"/>
    <property type="gene ID" value="OGLUM06G04820"/>
</dbReference>
<dbReference type="PROSITE" id="PS00107">
    <property type="entry name" value="PROTEIN_KINASE_ATP"/>
    <property type="match status" value="1"/>
</dbReference>
<keyword evidence="4" id="KW-0732">Signal</keyword>
<comment type="subcellular location">
    <subcellularLocation>
        <location evidence="1">Membrane</location>
        <topology evidence="1">Single-pass membrane protein</topology>
    </subcellularLocation>
</comment>
<keyword evidence="17" id="KW-0812">Transmembrane</keyword>
<dbReference type="PANTHER" id="PTHR14089">
    <property type="entry name" value="PRE-MRNA-SPLICING FACTOR RBM22"/>
    <property type="match status" value="1"/>
</dbReference>
<evidence type="ECO:0000256" key="3">
    <source>
        <dbReference type="ARBA" id="ARBA00022723"/>
    </source>
</evidence>
<dbReference type="FunFam" id="4.10.1000.10:FF:000036">
    <property type="entry name" value="Zinc finger CCCH domain-containing protein 4"/>
    <property type="match status" value="1"/>
</dbReference>
<dbReference type="GO" id="GO:0005509">
    <property type="term" value="F:calcium ion binding"/>
    <property type="evidence" value="ECO:0007669"/>
    <property type="project" value="InterPro"/>
</dbReference>
<dbReference type="FunFam" id="3.30.70.330:FF:000347">
    <property type="entry name" value="Zinc finger CCCH domain-containing protein 40"/>
    <property type="match status" value="1"/>
</dbReference>
<evidence type="ECO:0000256" key="11">
    <source>
        <dbReference type="ARBA" id="ARBA00023125"/>
    </source>
</evidence>
<evidence type="ECO:0000256" key="16">
    <source>
        <dbReference type="SAM" id="MobiDB-lite"/>
    </source>
</evidence>
<keyword evidence="5 15" id="KW-0547">Nucleotide-binding</keyword>
<dbReference type="FunFam" id="1.10.510.10:FF:000084">
    <property type="entry name" value="Wall-associated receptor kinase 2"/>
    <property type="match status" value="1"/>
</dbReference>
<dbReference type="FunFam" id="3.30.200.20:FF:000337">
    <property type="entry name" value="Wall-associated receptor kinase 3"/>
    <property type="match status" value="1"/>
</dbReference>
<feature type="region of interest" description="Disordered" evidence="16">
    <location>
        <begin position="531"/>
        <end position="569"/>
    </location>
</feature>
<organism evidence="21">
    <name type="scientific">Oryza glumipatula</name>
    <dbReference type="NCBI Taxonomy" id="40148"/>
    <lineage>
        <taxon>Eukaryota</taxon>
        <taxon>Viridiplantae</taxon>
        <taxon>Streptophyta</taxon>
        <taxon>Embryophyta</taxon>
        <taxon>Tracheophyta</taxon>
        <taxon>Spermatophyta</taxon>
        <taxon>Magnoliopsida</taxon>
        <taxon>Liliopsida</taxon>
        <taxon>Poales</taxon>
        <taxon>Poaceae</taxon>
        <taxon>BOP clade</taxon>
        <taxon>Oryzoideae</taxon>
        <taxon>Oryzeae</taxon>
        <taxon>Oryzinae</taxon>
        <taxon>Oryza</taxon>
    </lineage>
</organism>
<dbReference type="GO" id="GO:0000974">
    <property type="term" value="C:Prp19 complex"/>
    <property type="evidence" value="ECO:0007669"/>
    <property type="project" value="TreeGrafter"/>
</dbReference>
<dbReference type="Proteomes" id="UP000026961">
    <property type="component" value="Chromosome 6"/>
</dbReference>
<dbReference type="Pfam" id="PF00076">
    <property type="entry name" value="RRM_1"/>
    <property type="match status" value="1"/>
</dbReference>
<dbReference type="FunFam" id="2.10.25.10:FF:000628">
    <property type="entry name" value="Wall-associated receptor kinase 2"/>
    <property type="match status" value="1"/>
</dbReference>
<dbReference type="Gene3D" id="1.10.510.10">
    <property type="entry name" value="Transferase(Phosphotransferase) domain 1"/>
    <property type="match status" value="1"/>
</dbReference>
<feature type="compositionally biased region" description="Basic residues" evidence="16">
    <location>
        <begin position="560"/>
        <end position="569"/>
    </location>
</feature>
<feature type="compositionally biased region" description="Basic and acidic residues" evidence="16">
    <location>
        <begin position="545"/>
        <end position="559"/>
    </location>
</feature>
<dbReference type="GO" id="GO:0016020">
    <property type="term" value="C:membrane"/>
    <property type="evidence" value="ECO:0007669"/>
    <property type="project" value="UniProtKB-SubCell"/>
</dbReference>
<dbReference type="GO" id="GO:0036002">
    <property type="term" value="F:pre-mRNA binding"/>
    <property type="evidence" value="ECO:0007669"/>
    <property type="project" value="TreeGrafter"/>
</dbReference>
<dbReference type="CDD" id="cd14066">
    <property type="entry name" value="STKc_IRAK"/>
    <property type="match status" value="1"/>
</dbReference>
<dbReference type="GO" id="GO:0071007">
    <property type="term" value="C:U2-type catalytic step 2 spliceosome"/>
    <property type="evidence" value="ECO:0007669"/>
    <property type="project" value="TreeGrafter"/>
</dbReference>
<name>A0A0E0A5N3_9ORYZ</name>
<dbReference type="InterPro" id="IPR048995">
    <property type="entry name" value="STL11/RBM22-like_N"/>
</dbReference>
<keyword evidence="17" id="KW-0472">Membrane</keyword>
<evidence type="ECO:0000259" key="20">
    <source>
        <dbReference type="PROSITE" id="PS50103"/>
    </source>
</evidence>